<feature type="compositionally biased region" description="Polar residues" evidence="1">
    <location>
        <begin position="7"/>
        <end position="24"/>
    </location>
</feature>
<feature type="region of interest" description="Disordered" evidence="1">
    <location>
        <begin position="1"/>
        <end position="24"/>
    </location>
</feature>
<dbReference type="PaxDb" id="29760-VIT_12s0059g01360.t01"/>
<dbReference type="InParanoid" id="F6HIE8"/>
<reference evidence="3" key="1">
    <citation type="journal article" date="2007" name="Nature">
        <title>The grapevine genome sequence suggests ancestral hexaploidization in major angiosperm phyla.</title>
        <authorList>
            <consortium name="The French-Italian Public Consortium for Grapevine Genome Characterization."/>
            <person name="Jaillon O."/>
            <person name="Aury J.-M."/>
            <person name="Noel B."/>
            <person name="Policriti A."/>
            <person name="Clepet C."/>
            <person name="Casagrande A."/>
            <person name="Choisne N."/>
            <person name="Aubourg S."/>
            <person name="Vitulo N."/>
            <person name="Jubin C."/>
            <person name="Vezzi A."/>
            <person name="Legeai F."/>
            <person name="Hugueney P."/>
            <person name="Dasilva C."/>
            <person name="Horner D."/>
            <person name="Mica E."/>
            <person name="Jublot D."/>
            <person name="Poulain J."/>
            <person name="Bruyere C."/>
            <person name="Billault A."/>
            <person name="Segurens B."/>
            <person name="Gouyvenoux M."/>
            <person name="Ugarte E."/>
            <person name="Cattonaro F."/>
            <person name="Anthouard V."/>
            <person name="Vico V."/>
            <person name="Del Fabbro C."/>
            <person name="Alaux M."/>
            <person name="Di Gaspero G."/>
            <person name="Dumas V."/>
            <person name="Felice N."/>
            <person name="Paillard S."/>
            <person name="Juman I."/>
            <person name="Moroldo M."/>
            <person name="Scalabrin S."/>
            <person name="Canaguier A."/>
            <person name="Le Clainche I."/>
            <person name="Malacrida G."/>
            <person name="Durand E."/>
            <person name="Pesole G."/>
            <person name="Laucou V."/>
            <person name="Chatelet P."/>
            <person name="Merdinoglu D."/>
            <person name="Delledonne M."/>
            <person name="Pezzotti M."/>
            <person name="Lecharny A."/>
            <person name="Scarpelli C."/>
            <person name="Artiguenave F."/>
            <person name="Pe M.E."/>
            <person name="Valle G."/>
            <person name="Morgante M."/>
            <person name="Caboche M."/>
            <person name="Adam-Blondon A.-F."/>
            <person name="Weissenbach J."/>
            <person name="Quetier F."/>
            <person name="Wincker P."/>
        </authorList>
    </citation>
    <scope>NUCLEOTIDE SEQUENCE [LARGE SCALE GENOMIC DNA]</scope>
    <source>
        <strain evidence="3">cv. Pinot noir / PN40024</strain>
    </source>
</reference>
<protein>
    <submittedName>
        <fullName evidence="2">Uncharacterized protein</fullName>
    </submittedName>
</protein>
<organism evidence="2 3">
    <name type="scientific">Vitis vinifera</name>
    <name type="common">Grape</name>
    <dbReference type="NCBI Taxonomy" id="29760"/>
    <lineage>
        <taxon>Eukaryota</taxon>
        <taxon>Viridiplantae</taxon>
        <taxon>Streptophyta</taxon>
        <taxon>Embryophyta</taxon>
        <taxon>Tracheophyta</taxon>
        <taxon>Spermatophyta</taxon>
        <taxon>Magnoliopsida</taxon>
        <taxon>eudicotyledons</taxon>
        <taxon>Gunneridae</taxon>
        <taxon>Pentapetalae</taxon>
        <taxon>rosids</taxon>
        <taxon>Vitales</taxon>
        <taxon>Vitaceae</taxon>
        <taxon>Viteae</taxon>
        <taxon>Vitis</taxon>
    </lineage>
</organism>
<proteinExistence type="predicted"/>
<sequence length="160" mass="18058">MGRRNPRLSSTSKGAWNTGALNHGNQEPTSFNNYADKVLTKTALELTLLLLFEAWAVWEEKLYWINTEGGAGADYLRIDTQILLSNISLCQATSWVESHVLLPLLMVSTQDTCVQSNYNRYSPSPWSGWKHHFFDRAQDGPSNLEKFMTTLVSSNTIKTT</sequence>
<evidence type="ECO:0000256" key="1">
    <source>
        <dbReference type="SAM" id="MobiDB-lite"/>
    </source>
</evidence>
<gene>
    <name evidence="2" type="ordered locus">VIT_12s0059g01360</name>
</gene>
<keyword evidence="3" id="KW-1185">Reference proteome</keyword>
<dbReference type="Proteomes" id="UP000009183">
    <property type="component" value="Chromosome 12"/>
</dbReference>
<name>F6HIE8_VITVI</name>
<dbReference type="AlphaFoldDB" id="F6HIE8"/>
<evidence type="ECO:0000313" key="2">
    <source>
        <dbReference type="EMBL" id="CCB51994.1"/>
    </source>
</evidence>
<dbReference type="HOGENOM" id="CLU_1655322_0_0_1"/>
<dbReference type="EMBL" id="FN595765">
    <property type="protein sequence ID" value="CCB51994.1"/>
    <property type="molecule type" value="Genomic_DNA"/>
</dbReference>
<evidence type="ECO:0000313" key="3">
    <source>
        <dbReference type="Proteomes" id="UP000009183"/>
    </source>
</evidence>
<accession>F6HIE8</accession>